<comment type="caution">
    <text evidence="2">The sequence shown here is derived from an EMBL/GenBank/DDBJ whole genome shotgun (WGS) entry which is preliminary data.</text>
</comment>
<dbReference type="PANTHER" id="PTHR11012:SF54">
    <property type="entry name" value="CHK KINASE-LIKE DOMAIN-CONTAINING PROTEIN"/>
    <property type="match status" value="1"/>
</dbReference>
<accession>A0A212FGF5</accession>
<evidence type="ECO:0000313" key="2">
    <source>
        <dbReference type="EMBL" id="OWR52783.1"/>
    </source>
</evidence>
<dbReference type="KEGG" id="dpl:KGM_205998"/>
<evidence type="ECO:0000313" key="3">
    <source>
        <dbReference type="Proteomes" id="UP000007151"/>
    </source>
</evidence>
<evidence type="ECO:0000259" key="1">
    <source>
        <dbReference type="SMART" id="SM00587"/>
    </source>
</evidence>
<dbReference type="GO" id="GO:0016301">
    <property type="term" value="F:kinase activity"/>
    <property type="evidence" value="ECO:0007669"/>
    <property type="project" value="UniProtKB-KW"/>
</dbReference>
<dbReference type="InterPro" id="IPR011009">
    <property type="entry name" value="Kinase-like_dom_sf"/>
</dbReference>
<dbReference type="InParanoid" id="A0A212FGF5"/>
<feature type="domain" description="CHK kinase-like" evidence="1">
    <location>
        <begin position="392"/>
        <end position="578"/>
    </location>
</feature>
<gene>
    <name evidence="2" type="ORF">KGM_205998</name>
</gene>
<dbReference type="Proteomes" id="UP000007151">
    <property type="component" value="Unassembled WGS sequence"/>
</dbReference>
<dbReference type="SMART" id="SM00587">
    <property type="entry name" value="CHK"/>
    <property type="match status" value="2"/>
</dbReference>
<dbReference type="AlphaFoldDB" id="A0A212FGF5"/>
<dbReference type="EMBL" id="AGBW02008687">
    <property type="protein sequence ID" value="OWR52783.1"/>
    <property type="molecule type" value="Genomic_DNA"/>
</dbReference>
<reference evidence="2 3" key="1">
    <citation type="journal article" date="2011" name="Cell">
        <title>The monarch butterfly genome yields insights into long-distance migration.</title>
        <authorList>
            <person name="Zhan S."/>
            <person name="Merlin C."/>
            <person name="Boore J.L."/>
            <person name="Reppert S.M."/>
        </authorList>
    </citation>
    <scope>NUCLEOTIDE SEQUENCE [LARGE SCALE GENOMIC DNA]</scope>
    <source>
        <strain evidence="2">F-2</strain>
    </source>
</reference>
<dbReference type="eggNOG" id="ENOG502SGND">
    <property type="taxonomic scope" value="Eukaryota"/>
</dbReference>
<dbReference type="InterPro" id="IPR004119">
    <property type="entry name" value="EcKL"/>
</dbReference>
<protein>
    <submittedName>
        <fullName evidence="2">Ecdysteroid 22-kinase</fullName>
    </submittedName>
</protein>
<proteinExistence type="predicted"/>
<sequence>MSKEMRTAVKADKMFKTEEFVYNKLIPVYNNLQKDLDEEHKFVFPEFYGFNNEFGKETVILENLVERGYKSYSRFKSMDWDHGRVGVEALARFHALSFALSKRDPEGFQKIATDMASNFDIKNYDRFNLYEFVTMVEDAGKCLKHDHLDRVRKLMKNIFDKFKKPLSTPVLVHGNYRLSNLLFKREGPDLKAVVVDYQTVYTGCPVADLFYIIFLGSDEHFRRLYYDKLVNHYYTSLEEALKRLAVDPVEVYPRESFESDLKECRSGYSRNMTDTKKILLDFLDTVLDDRGYKQKVVHVNEMKTDGNNYTSALFTINVKTEEKELKLFAKVAQIGKELRAVAKADKIFKTERFVYNKLIHLYNNLQKHLDEEHKFMFPEFYGFHDEYGKETILLENLNESGYKPHNRLKSMNWDQGRVGVESLARFHALSFKLSKSDPDGFSKIANHMAYTINSEATNENTINQFIEMVENAVKVLKHEHREKVRNFMYNPNLFDKYNKPLSTPALVHGDYRLSNMLFKRKGHGLSAVVVDYQTVHTGCPVADLFYFIFMGSDEHFRRLYYDKLVNHYYTSLEEALQRLAVDPVEVYPRESFESDLKELLPFVVQTAVLTLPLVVVESESAPKWDSEGADFSTIILKPTALYIQRFTGIINDLIRWGAI</sequence>
<dbReference type="Gene3D" id="3.90.1200.10">
    <property type="match status" value="2"/>
</dbReference>
<dbReference type="SUPFAM" id="SSF56112">
    <property type="entry name" value="Protein kinase-like (PK-like)"/>
    <property type="match status" value="2"/>
</dbReference>
<feature type="domain" description="CHK kinase-like" evidence="1">
    <location>
        <begin position="59"/>
        <end position="243"/>
    </location>
</feature>
<dbReference type="Pfam" id="PF02958">
    <property type="entry name" value="EcKL"/>
    <property type="match status" value="2"/>
</dbReference>
<name>A0A212FGF5_DANPL</name>
<keyword evidence="3" id="KW-1185">Reference proteome</keyword>
<organism evidence="2 3">
    <name type="scientific">Danaus plexippus plexippus</name>
    <dbReference type="NCBI Taxonomy" id="278856"/>
    <lineage>
        <taxon>Eukaryota</taxon>
        <taxon>Metazoa</taxon>
        <taxon>Ecdysozoa</taxon>
        <taxon>Arthropoda</taxon>
        <taxon>Hexapoda</taxon>
        <taxon>Insecta</taxon>
        <taxon>Pterygota</taxon>
        <taxon>Neoptera</taxon>
        <taxon>Endopterygota</taxon>
        <taxon>Lepidoptera</taxon>
        <taxon>Glossata</taxon>
        <taxon>Ditrysia</taxon>
        <taxon>Papilionoidea</taxon>
        <taxon>Nymphalidae</taxon>
        <taxon>Danainae</taxon>
        <taxon>Danaini</taxon>
        <taxon>Danaina</taxon>
        <taxon>Danaus</taxon>
        <taxon>Danaus</taxon>
    </lineage>
</organism>
<dbReference type="PANTHER" id="PTHR11012">
    <property type="entry name" value="PROTEIN KINASE-LIKE DOMAIN-CONTAINING"/>
    <property type="match status" value="1"/>
</dbReference>
<dbReference type="InterPro" id="IPR015897">
    <property type="entry name" value="CHK_kinase-like"/>
</dbReference>